<feature type="compositionally biased region" description="Polar residues" evidence="1">
    <location>
        <begin position="93"/>
        <end position="102"/>
    </location>
</feature>
<sequence>MSSGKDTHMSLSVTQSKKCKKCKYPITSGISCVNCGSLSPPSCSKLLKNVKIISDSQLICCDKPPDDPQTSEVADTDVSTKNNESSHPGRLINRSNELTIKKSTVKNNQQQNVQLQKPSISSGVPRQNSVDLPDTDAEKDTGGWEIPTQRNRRQRTKKTQNVVYGNAKTNLEQNFTAKPNKKAWIYLGKVKPDTDEDVIRNYVSRKLPEADELIVEKLNSAGKNESFKIGINFVFKDNISSAGFWPDGVLIRRFHFGKKPFLGETGEPTNENSQALLEGTS</sequence>
<name>D7GXH2_TRICA</name>
<evidence type="ECO:0000313" key="3">
    <source>
        <dbReference type="Proteomes" id="UP000007266"/>
    </source>
</evidence>
<dbReference type="InParanoid" id="D7GXH2"/>
<dbReference type="AlphaFoldDB" id="D7GXH2"/>
<accession>D7GXH2</accession>
<dbReference type="eggNOG" id="ENOG502T0SH">
    <property type="taxonomic scope" value="Eukaryota"/>
</dbReference>
<dbReference type="PhylomeDB" id="D7GXH2"/>
<dbReference type="HOGENOM" id="CLU_991538_0_0_1"/>
<feature type="region of interest" description="Disordered" evidence="1">
    <location>
        <begin position="61"/>
        <end position="158"/>
    </location>
</feature>
<feature type="region of interest" description="Disordered" evidence="1">
    <location>
        <begin position="262"/>
        <end position="281"/>
    </location>
</feature>
<proteinExistence type="predicted"/>
<organism evidence="2 3">
    <name type="scientific">Tribolium castaneum</name>
    <name type="common">Red flour beetle</name>
    <dbReference type="NCBI Taxonomy" id="7070"/>
    <lineage>
        <taxon>Eukaryota</taxon>
        <taxon>Metazoa</taxon>
        <taxon>Ecdysozoa</taxon>
        <taxon>Arthropoda</taxon>
        <taxon>Hexapoda</taxon>
        <taxon>Insecta</taxon>
        <taxon>Pterygota</taxon>
        <taxon>Neoptera</taxon>
        <taxon>Endopterygota</taxon>
        <taxon>Coleoptera</taxon>
        <taxon>Polyphaga</taxon>
        <taxon>Cucujiformia</taxon>
        <taxon>Tenebrionidae</taxon>
        <taxon>Tenebrionidae incertae sedis</taxon>
        <taxon>Tribolium</taxon>
    </lineage>
</organism>
<evidence type="ECO:0000313" key="2">
    <source>
        <dbReference type="EMBL" id="EFA13567.1"/>
    </source>
</evidence>
<dbReference type="EMBL" id="KQ972895">
    <property type="protein sequence ID" value="EFA13567.1"/>
    <property type="molecule type" value="Genomic_DNA"/>
</dbReference>
<reference evidence="2 3" key="2">
    <citation type="journal article" date="2010" name="Nucleic Acids Res.">
        <title>BeetleBase in 2010: revisions to provide comprehensive genomic information for Tribolium castaneum.</title>
        <authorList>
            <person name="Kim H.S."/>
            <person name="Murphy T."/>
            <person name="Xia J."/>
            <person name="Caragea D."/>
            <person name="Park Y."/>
            <person name="Beeman R.W."/>
            <person name="Lorenzen M.D."/>
            <person name="Butcher S."/>
            <person name="Manak J.R."/>
            <person name="Brown S.J."/>
        </authorList>
    </citation>
    <scope>NUCLEOTIDE SEQUENCE [LARGE SCALE GENOMIC DNA]</scope>
    <source>
        <strain evidence="2 3">Georgia GA2</strain>
    </source>
</reference>
<feature type="compositionally biased region" description="Polar residues" evidence="1">
    <location>
        <begin position="118"/>
        <end position="130"/>
    </location>
</feature>
<keyword evidence="3" id="KW-1185">Reference proteome</keyword>
<reference evidence="2 3" key="1">
    <citation type="journal article" date="2008" name="Nature">
        <title>The genome of the model beetle and pest Tribolium castaneum.</title>
        <authorList>
            <consortium name="Tribolium Genome Sequencing Consortium"/>
            <person name="Richards S."/>
            <person name="Gibbs R.A."/>
            <person name="Weinstock G.M."/>
            <person name="Brown S.J."/>
            <person name="Denell R."/>
            <person name="Beeman R.W."/>
            <person name="Gibbs R."/>
            <person name="Beeman R.W."/>
            <person name="Brown S.J."/>
            <person name="Bucher G."/>
            <person name="Friedrich M."/>
            <person name="Grimmelikhuijzen C.J."/>
            <person name="Klingler M."/>
            <person name="Lorenzen M."/>
            <person name="Richards S."/>
            <person name="Roth S."/>
            <person name="Schroder R."/>
            <person name="Tautz D."/>
            <person name="Zdobnov E.M."/>
            <person name="Muzny D."/>
            <person name="Gibbs R.A."/>
            <person name="Weinstock G.M."/>
            <person name="Attaway T."/>
            <person name="Bell S."/>
            <person name="Buhay C.J."/>
            <person name="Chandrabose M.N."/>
            <person name="Chavez D."/>
            <person name="Clerk-Blankenburg K.P."/>
            <person name="Cree A."/>
            <person name="Dao M."/>
            <person name="Davis C."/>
            <person name="Chacko J."/>
            <person name="Dinh H."/>
            <person name="Dugan-Rocha S."/>
            <person name="Fowler G."/>
            <person name="Garner T.T."/>
            <person name="Garnes J."/>
            <person name="Gnirke A."/>
            <person name="Hawes A."/>
            <person name="Hernandez J."/>
            <person name="Hines S."/>
            <person name="Holder M."/>
            <person name="Hume J."/>
            <person name="Jhangiani S.N."/>
            <person name="Joshi V."/>
            <person name="Khan Z.M."/>
            <person name="Jackson L."/>
            <person name="Kovar C."/>
            <person name="Kowis A."/>
            <person name="Lee S."/>
            <person name="Lewis L.R."/>
            <person name="Margolis J."/>
            <person name="Morgan M."/>
            <person name="Nazareth L.V."/>
            <person name="Nguyen N."/>
            <person name="Okwuonu G."/>
            <person name="Parker D."/>
            <person name="Richards S."/>
            <person name="Ruiz S.J."/>
            <person name="Santibanez J."/>
            <person name="Savard J."/>
            <person name="Scherer S.E."/>
            <person name="Schneider B."/>
            <person name="Sodergren E."/>
            <person name="Tautz D."/>
            <person name="Vattahil S."/>
            <person name="Villasana D."/>
            <person name="White C.S."/>
            <person name="Wright R."/>
            <person name="Park Y."/>
            <person name="Beeman R.W."/>
            <person name="Lord J."/>
            <person name="Oppert B."/>
            <person name="Lorenzen M."/>
            <person name="Brown S."/>
            <person name="Wang L."/>
            <person name="Savard J."/>
            <person name="Tautz D."/>
            <person name="Richards S."/>
            <person name="Weinstock G."/>
            <person name="Gibbs R.A."/>
            <person name="Liu Y."/>
            <person name="Worley K."/>
            <person name="Weinstock G."/>
            <person name="Elsik C.G."/>
            <person name="Reese J.T."/>
            <person name="Elhaik E."/>
            <person name="Landan G."/>
            <person name="Graur D."/>
            <person name="Arensburger P."/>
            <person name="Atkinson P."/>
            <person name="Beeman R.W."/>
            <person name="Beidler J."/>
            <person name="Brown S.J."/>
            <person name="Demuth J.P."/>
            <person name="Drury D.W."/>
            <person name="Du Y.Z."/>
            <person name="Fujiwara H."/>
            <person name="Lorenzen M."/>
            <person name="Maselli V."/>
            <person name="Osanai M."/>
            <person name="Park Y."/>
            <person name="Robertson H.M."/>
            <person name="Tu Z."/>
            <person name="Wang J.J."/>
            <person name="Wang S."/>
            <person name="Richards S."/>
            <person name="Song H."/>
            <person name="Zhang L."/>
            <person name="Sodergren E."/>
            <person name="Werner D."/>
            <person name="Stanke M."/>
            <person name="Morgenstern B."/>
            <person name="Solovyev V."/>
            <person name="Kosarev P."/>
            <person name="Brown G."/>
            <person name="Chen H.C."/>
            <person name="Ermolaeva O."/>
            <person name="Hlavina W."/>
            <person name="Kapustin Y."/>
            <person name="Kiryutin B."/>
            <person name="Kitts P."/>
            <person name="Maglott D."/>
            <person name="Pruitt K."/>
            <person name="Sapojnikov V."/>
            <person name="Souvorov A."/>
            <person name="Mackey A.J."/>
            <person name="Waterhouse R.M."/>
            <person name="Wyder S."/>
            <person name="Zdobnov E.M."/>
            <person name="Zdobnov E.M."/>
            <person name="Wyder S."/>
            <person name="Kriventseva E.V."/>
            <person name="Kadowaki T."/>
            <person name="Bork P."/>
            <person name="Aranda M."/>
            <person name="Bao R."/>
            <person name="Beermann A."/>
            <person name="Berns N."/>
            <person name="Bolognesi R."/>
            <person name="Bonneton F."/>
            <person name="Bopp D."/>
            <person name="Brown S.J."/>
            <person name="Bucher G."/>
            <person name="Butts T."/>
            <person name="Chaumot A."/>
            <person name="Denell R.E."/>
            <person name="Ferrier D.E."/>
            <person name="Friedrich M."/>
            <person name="Gordon C.M."/>
            <person name="Jindra M."/>
            <person name="Klingler M."/>
            <person name="Lan Q."/>
            <person name="Lattorff H.M."/>
            <person name="Laudet V."/>
            <person name="von Levetsow C."/>
            <person name="Liu Z."/>
            <person name="Lutz R."/>
            <person name="Lynch J.A."/>
            <person name="da Fonseca R.N."/>
            <person name="Posnien N."/>
            <person name="Reuter R."/>
            <person name="Roth S."/>
            <person name="Savard J."/>
            <person name="Schinko J.B."/>
            <person name="Schmitt C."/>
            <person name="Schoppmeier M."/>
            <person name="Schroder R."/>
            <person name="Shippy T.D."/>
            <person name="Simonnet F."/>
            <person name="Marques-Souza H."/>
            <person name="Tautz D."/>
            <person name="Tomoyasu Y."/>
            <person name="Trauner J."/>
            <person name="Van der Zee M."/>
            <person name="Vervoort M."/>
            <person name="Wittkopp N."/>
            <person name="Wimmer E.A."/>
            <person name="Yang X."/>
            <person name="Jones A.K."/>
            <person name="Sattelle D.B."/>
            <person name="Ebert P.R."/>
            <person name="Nelson D."/>
            <person name="Scott J.G."/>
            <person name="Beeman R.W."/>
            <person name="Muthukrishnan S."/>
            <person name="Kramer K.J."/>
            <person name="Arakane Y."/>
            <person name="Beeman R.W."/>
            <person name="Zhu Q."/>
            <person name="Hogenkamp D."/>
            <person name="Dixit R."/>
            <person name="Oppert B."/>
            <person name="Jiang H."/>
            <person name="Zou Z."/>
            <person name="Marshall J."/>
            <person name="Elpidina E."/>
            <person name="Vinokurov K."/>
            <person name="Oppert C."/>
            <person name="Zou Z."/>
            <person name="Evans J."/>
            <person name="Lu Z."/>
            <person name="Zhao P."/>
            <person name="Sumathipala N."/>
            <person name="Altincicek B."/>
            <person name="Vilcinskas A."/>
            <person name="Williams M."/>
            <person name="Hultmark D."/>
            <person name="Hetru C."/>
            <person name="Jiang H."/>
            <person name="Grimmelikhuijzen C.J."/>
            <person name="Hauser F."/>
            <person name="Cazzamali G."/>
            <person name="Williamson M."/>
            <person name="Park Y."/>
            <person name="Li B."/>
            <person name="Tanaka Y."/>
            <person name="Predel R."/>
            <person name="Neupert S."/>
            <person name="Schachtner J."/>
            <person name="Verleyen P."/>
            <person name="Raible F."/>
            <person name="Bork P."/>
            <person name="Friedrich M."/>
            <person name="Walden K.K."/>
            <person name="Robertson H.M."/>
            <person name="Angeli S."/>
            <person name="Foret S."/>
            <person name="Bucher G."/>
            <person name="Schuetz S."/>
            <person name="Maleszka R."/>
            <person name="Wimmer E.A."/>
            <person name="Beeman R.W."/>
            <person name="Lorenzen M."/>
            <person name="Tomoyasu Y."/>
            <person name="Miller S.C."/>
            <person name="Grossmann D."/>
            <person name="Bucher G."/>
        </authorList>
    </citation>
    <scope>NUCLEOTIDE SEQUENCE [LARGE SCALE GENOMIC DNA]</scope>
    <source>
        <strain evidence="2 3">Georgia GA2</strain>
    </source>
</reference>
<feature type="compositionally biased region" description="Low complexity" evidence="1">
    <location>
        <begin position="105"/>
        <end position="117"/>
    </location>
</feature>
<dbReference type="Proteomes" id="UP000007266">
    <property type="component" value="Unassembled WGS sequence"/>
</dbReference>
<gene>
    <name evidence="2" type="primary">GLEAN_02159</name>
    <name evidence="2" type="ORF">TcasGA2_TC002159</name>
</gene>
<feature type="compositionally biased region" description="Polar residues" evidence="1">
    <location>
        <begin position="267"/>
        <end position="281"/>
    </location>
</feature>
<feature type="compositionally biased region" description="Polar residues" evidence="1">
    <location>
        <begin position="68"/>
        <end position="86"/>
    </location>
</feature>
<protein>
    <submittedName>
        <fullName evidence="2">Uncharacterized protein</fullName>
    </submittedName>
</protein>
<evidence type="ECO:0000256" key="1">
    <source>
        <dbReference type="SAM" id="MobiDB-lite"/>
    </source>
</evidence>